<keyword evidence="5 7" id="KW-0040">ANK repeat</keyword>
<dbReference type="PROSITE" id="PS50297">
    <property type="entry name" value="ANK_REP_REGION"/>
    <property type="match status" value="2"/>
</dbReference>
<dbReference type="PROSITE" id="PS50088">
    <property type="entry name" value="ANK_REPEAT"/>
    <property type="match status" value="2"/>
</dbReference>
<keyword evidence="2 8" id="KW-0812">Transmembrane</keyword>
<comment type="caution">
    <text evidence="10">The sequence shown here is derived from an EMBL/GenBank/DDBJ whole genome shotgun (WGS) entry which is preliminary data.</text>
</comment>
<evidence type="ECO:0000256" key="6">
    <source>
        <dbReference type="ARBA" id="ARBA00023136"/>
    </source>
</evidence>
<comment type="subcellular location">
    <subcellularLocation>
        <location evidence="1">Membrane</location>
        <topology evidence="1">Multi-pass membrane protein</topology>
    </subcellularLocation>
</comment>
<keyword evidence="3" id="KW-0677">Repeat</keyword>
<keyword evidence="11" id="KW-1185">Reference proteome</keyword>
<evidence type="ECO:0000256" key="7">
    <source>
        <dbReference type="PROSITE-ProRule" id="PRU00023"/>
    </source>
</evidence>
<evidence type="ECO:0000256" key="8">
    <source>
        <dbReference type="SAM" id="Phobius"/>
    </source>
</evidence>
<dbReference type="SMART" id="SM00248">
    <property type="entry name" value="ANK"/>
    <property type="match status" value="9"/>
</dbReference>
<evidence type="ECO:0000259" key="9">
    <source>
        <dbReference type="Pfam" id="PF13962"/>
    </source>
</evidence>
<evidence type="ECO:0000256" key="1">
    <source>
        <dbReference type="ARBA" id="ARBA00004141"/>
    </source>
</evidence>
<feature type="repeat" description="ANK" evidence="7">
    <location>
        <begin position="190"/>
        <end position="213"/>
    </location>
</feature>
<feature type="transmembrane region" description="Helical" evidence="8">
    <location>
        <begin position="531"/>
        <end position="548"/>
    </location>
</feature>
<dbReference type="Gene3D" id="1.25.40.20">
    <property type="entry name" value="Ankyrin repeat-containing domain"/>
    <property type="match status" value="1"/>
</dbReference>
<protein>
    <submittedName>
        <fullName evidence="10">Ankyrin repeat-containing protein</fullName>
    </submittedName>
</protein>
<feature type="transmembrane region" description="Helical" evidence="8">
    <location>
        <begin position="426"/>
        <end position="446"/>
    </location>
</feature>
<evidence type="ECO:0000313" key="11">
    <source>
        <dbReference type="Proteomes" id="UP001179952"/>
    </source>
</evidence>
<feature type="repeat" description="ANK" evidence="7">
    <location>
        <begin position="69"/>
        <end position="101"/>
    </location>
</feature>
<accession>A0AAV9A9I5</accession>
<evidence type="ECO:0000256" key="2">
    <source>
        <dbReference type="ARBA" id="ARBA00022692"/>
    </source>
</evidence>
<dbReference type="EMBL" id="JAUJYN010000011">
    <property type="protein sequence ID" value="KAK1260808.1"/>
    <property type="molecule type" value="Genomic_DNA"/>
</dbReference>
<proteinExistence type="predicted"/>
<organism evidence="10 11">
    <name type="scientific">Acorus gramineus</name>
    <name type="common">Dwarf sweet flag</name>
    <dbReference type="NCBI Taxonomy" id="55184"/>
    <lineage>
        <taxon>Eukaryota</taxon>
        <taxon>Viridiplantae</taxon>
        <taxon>Streptophyta</taxon>
        <taxon>Embryophyta</taxon>
        <taxon>Tracheophyta</taxon>
        <taxon>Spermatophyta</taxon>
        <taxon>Magnoliopsida</taxon>
        <taxon>Liliopsida</taxon>
        <taxon>Acoraceae</taxon>
        <taxon>Acorus</taxon>
    </lineage>
</organism>
<dbReference type="PANTHER" id="PTHR24186">
    <property type="entry name" value="PROTEIN PHOSPHATASE 1 REGULATORY SUBUNIT"/>
    <property type="match status" value="1"/>
</dbReference>
<dbReference type="PANTHER" id="PTHR24186:SF50">
    <property type="entry name" value="ANKYRIN REPEAT-CONTAINING PROTEIN ITN1-LIKE ISOFORM X1"/>
    <property type="match status" value="1"/>
</dbReference>
<feature type="domain" description="PGG" evidence="9">
    <location>
        <begin position="418"/>
        <end position="525"/>
    </location>
</feature>
<dbReference type="Pfam" id="PF00023">
    <property type="entry name" value="Ank"/>
    <property type="match status" value="1"/>
</dbReference>
<reference evidence="10" key="1">
    <citation type="journal article" date="2023" name="Nat. Commun.">
        <title>Diploid and tetraploid genomes of Acorus and the evolution of monocots.</title>
        <authorList>
            <person name="Ma L."/>
            <person name="Liu K.W."/>
            <person name="Li Z."/>
            <person name="Hsiao Y.Y."/>
            <person name="Qi Y."/>
            <person name="Fu T."/>
            <person name="Tang G.D."/>
            <person name="Zhang D."/>
            <person name="Sun W.H."/>
            <person name="Liu D.K."/>
            <person name="Li Y."/>
            <person name="Chen G.Z."/>
            <person name="Liu X.D."/>
            <person name="Liao X.Y."/>
            <person name="Jiang Y.T."/>
            <person name="Yu X."/>
            <person name="Hao Y."/>
            <person name="Huang J."/>
            <person name="Zhao X.W."/>
            <person name="Ke S."/>
            <person name="Chen Y.Y."/>
            <person name="Wu W.L."/>
            <person name="Hsu J.L."/>
            <person name="Lin Y.F."/>
            <person name="Huang M.D."/>
            <person name="Li C.Y."/>
            <person name="Huang L."/>
            <person name="Wang Z.W."/>
            <person name="Zhao X."/>
            <person name="Zhong W.Y."/>
            <person name="Peng D.H."/>
            <person name="Ahmad S."/>
            <person name="Lan S."/>
            <person name="Zhang J.S."/>
            <person name="Tsai W.C."/>
            <person name="Van de Peer Y."/>
            <person name="Liu Z.J."/>
        </authorList>
    </citation>
    <scope>NUCLEOTIDE SEQUENCE</scope>
    <source>
        <strain evidence="10">SCP</strain>
    </source>
</reference>
<dbReference type="InterPro" id="IPR002110">
    <property type="entry name" value="Ankyrin_rpt"/>
</dbReference>
<evidence type="ECO:0000256" key="5">
    <source>
        <dbReference type="ARBA" id="ARBA00023043"/>
    </source>
</evidence>
<reference evidence="10" key="2">
    <citation type="submission" date="2023-06" db="EMBL/GenBank/DDBJ databases">
        <authorList>
            <person name="Ma L."/>
            <person name="Liu K.-W."/>
            <person name="Li Z."/>
            <person name="Hsiao Y.-Y."/>
            <person name="Qi Y."/>
            <person name="Fu T."/>
            <person name="Tang G."/>
            <person name="Zhang D."/>
            <person name="Sun W.-H."/>
            <person name="Liu D.-K."/>
            <person name="Li Y."/>
            <person name="Chen G.-Z."/>
            <person name="Liu X.-D."/>
            <person name="Liao X.-Y."/>
            <person name="Jiang Y.-T."/>
            <person name="Yu X."/>
            <person name="Hao Y."/>
            <person name="Huang J."/>
            <person name="Zhao X.-W."/>
            <person name="Ke S."/>
            <person name="Chen Y.-Y."/>
            <person name="Wu W.-L."/>
            <person name="Hsu J.-L."/>
            <person name="Lin Y.-F."/>
            <person name="Huang M.-D."/>
            <person name="Li C.-Y."/>
            <person name="Huang L."/>
            <person name="Wang Z.-W."/>
            <person name="Zhao X."/>
            <person name="Zhong W.-Y."/>
            <person name="Peng D.-H."/>
            <person name="Ahmad S."/>
            <person name="Lan S."/>
            <person name="Zhang J.-S."/>
            <person name="Tsai W.-C."/>
            <person name="Van De Peer Y."/>
            <person name="Liu Z.-J."/>
        </authorList>
    </citation>
    <scope>NUCLEOTIDE SEQUENCE</scope>
    <source>
        <strain evidence="10">SCP</strain>
        <tissue evidence="10">Leaves</tissue>
    </source>
</reference>
<gene>
    <name evidence="10" type="ORF">QJS04_geneDACA019096</name>
</gene>
<dbReference type="Proteomes" id="UP001179952">
    <property type="component" value="Unassembled WGS sequence"/>
</dbReference>
<evidence type="ECO:0000313" key="10">
    <source>
        <dbReference type="EMBL" id="KAK1260808.1"/>
    </source>
</evidence>
<dbReference type="SUPFAM" id="SSF48403">
    <property type="entry name" value="Ankyrin repeat"/>
    <property type="match status" value="1"/>
</dbReference>
<keyword evidence="6 8" id="KW-0472">Membrane</keyword>
<dbReference type="Pfam" id="PF12796">
    <property type="entry name" value="Ank_2"/>
    <property type="match status" value="2"/>
</dbReference>
<evidence type="ECO:0000256" key="3">
    <source>
        <dbReference type="ARBA" id="ARBA00022737"/>
    </source>
</evidence>
<dbReference type="GO" id="GO:0005886">
    <property type="term" value="C:plasma membrane"/>
    <property type="evidence" value="ECO:0007669"/>
    <property type="project" value="TreeGrafter"/>
</dbReference>
<sequence length="597" mass="66576">MDPRIYRYAMSGDTNSMRKLVKEDQLDLTLQLTLHSNNALHIAAQHGHRAFAEELIRLSPSLLFRSNFDGDLPLHVAAREGHMELVDILIDSLKKIANPDDEVTDLESTDTNMPQAVWVKINLKGNTALHEAMRFRHTKVAMALLGFDPRLADGLNHAGESPLYLACELRMMVVVERILSCGTFRIEGLNGRTPLHASAISGHYGITRLLLRKLPDLIKQVDESGRNALHYSASTAAIKISRLLVKTDRSLAYVKDNDDITPFFVAIQAGRPRTTCMILDYCPDIGELRDRCGRNALHISIRHNSLKKLEALMKRSELGGLVNKPDNDGNTPLHTATKYHVYRKVKLMLDTHCVDLRARNEEGLTALDVSELGWEVNPRQISVRKFLLSRGAVRSQFQTQKPQKFRIHPLNRRGVDLKSFCETMSLVAVLLATISFAAAFTLPGGYNSDDPNKGHATLIKRLALKAFLLSDTITFCSSLTLAILMLCGTLGDLVFLRSTAIWCELLLTISLYGSLVAFGTGVYVVISDQCMWLAIIILLMVCSVPIIFDEITRISSKMTPFAVRLQKGLLGQSMKRSIDIVQNTVTVQYSDREPSST</sequence>
<feature type="transmembrane region" description="Helical" evidence="8">
    <location>
        <begin position="466"/>
        <end position="487"/>
    </location>
</feature>
<feature type="transmembrane region" description="Helical" evidence="8">
    <location>
        <begin position="499"/>
        <end position="525"/>
    </location>
</feature>
<keyword evidence="4 8" id="KW-1133">Transmembrane helix</keyword>
<dbReference type="AlphaFoldDB" id="A0AAV9A9I5"/>
<dbReference type="InterPro" id="IPR026961">
    <property type="entry name" value="PGG_dom"/>
</dbReference>
<evidence type="ECO:0000256" key="4">
    <source>
        <dbReference type="ARBA" id="ARBA00022989"/>
    </source>
</evidence>
<dbReference type="InterPro" id="IPR036770">
    <property type="entry name" value="Ankyrin_rpt-contain_sf"/>
</dbReference>
<dbReference type="Pfam" id="PF13962">
    <property type="entry name" value="PGG"/>
    <property type="match status" value="1"/>
</dbReference>
<name>A0AAV9A9I5_ACOGR</name>